<dbReference type="AlphaFoldDB" id="A0A9P8ADU8"/>
<dbReference type="PANTHER" id="PTHR10218:SF360">
    <property type="entry name" value="GUANINE NUCLEOTIDE-BINDING PROTEIN SUBUNIT ALPHA HOMOLOG"/>
    <property type="match status" value="1"/>
</dbReference>
<dbReference type="PANTHER" id="PTHR10218">
    <property type="entry name" value="GTP-BINDING PROTEIN ALPHA SUBUNIT"/>
    <property type="match status" value="1"/>
</dbReference>
<dbReference type="GO" id="GO:0007188">
    <property type="term" value="P:adenylate cyclase-modulating G protein-coupled receptor signaling pathway"/>
    <property type="evidence" value="ECO:0007669"/>
    <property type="project" value="TreeGrafter"/>
</dbReference>
<evidence type="ECO:0000313" key="8">
    <source>
        <dbReference type="EMBL" id="KAG7098156.1"/>
    </source>
</evidence>
<comment type="caution">
    <text evidence="8">The sequence shown here is derived from an EMBL/GenBank/DDBJ whole genome shotgun (WGS) entry which is preliminary data.</text>
</comment>
<keyword evidence="2 4" id="KW-0342">GTP-binding</keyword>
<dbReference type="Pfam" id="PF00503">
    <property type="entry name" value="G-alpha"/>
    <property type="match status" value="1"/>
</dbReference>
<dbReference type="SUPFAM" id="SSF47895">
    <property type="entry name" value="Transducin (alpha subunit), insertion domain"/>
    <property type="match status" value="1"/>
</dbReference>
<dbReference type="GO" id="GO:0031683">
    <property type="term" value="F:G-protein beta/gamma-subunit complex binding"/>
    <property type="evidence" value="ECO:0007669"/>
    <property type="project" value="InterPro"/>
</dbReference>
<dbReference type="Gene3D" id="1.10.400.10">
    <property type="entry name" value="GI Alpha 1, domain 2-like"/>
    <property type="match status" value="1"/>
</dbReference>
<evidence type="ECO:0000256" key="3">
    <source>
        <dbReference type="ARBA" id="ARBA00023224"/>
    </source>
</evidence>
<feature type="binding site" evidence="5">
    <location>
        <position position="290"/>
    </location>
    <ligand>
        <name>Mg(2+)</name>
        <dbReference type="ChEBI" id="CHEBI:18420"/>
    </ligand>
</feature>
<keyword evidence="5" id="KW-0479">Metal-binding</keyword>
<dbReference type="InterPro" id="IPR011025">
    <property type="entry name" value="GproteinA_insert"/>
</dbReference>
<dbReference type="OrthoDB" id="5817230at2759"/>
<dbReference type="KEGG" id="more:E1B28_000126"/>
<proteinExistence type="predicted"/>
<feature type="binding site" evidence="5">
    <location>
        <position position="89"/>
    </location>
    <ligand>
        <name>Mg(2+)</name>
        <dbReference type="ChEBI" id="CHEBI:18420"/>
    </ligand>
</feature>
<evidence type="ECO:0000256" key="4">
    <source>
        <dbReference type="PIRSR" id="PIRSR601019-1"/>
    </source>
</evidence>
<feature type="binding site" evidence="4">
    <location>
        <begin position="85"/>
        <end position="90"/>
    </location>
    <ligand>
        <name>GTP</name>
        <dbReference type="ChEBI" id="CHEBI:37565"/>
    </ligand>
</feature>
<evidence type="ECO:0000256" key="6">
    <source>
        <dbReference type="SAM" id="Coils"/>
    </source>
</evidence>
<dbReference type="GO" id="GO:0005737">
    <property type="term" value="C:cytoplasm"/>
    <property type="evidence" value="ECO:0007669"/>
    <property type="project" value="TreeGrafter"/>
</dbReference>
<dbReference type="GeneID" id="66069202"/>
<reference evidence="8" key="1">
    <citation type="journal article" date="2021" name="Genome Biol. Evol.">
        <title>The assembled and annotated genome of the fairy-ring fungus Marasmius oreades.</title>
        <authorList>
            <person name="Hiltunen M."/>
            <person name="Ament-Velasquez S.L."/>
            <person name="Johannesson H."/>
        </authorList>
    </citation>
    <scope>NUCLEOTIDE SEQUENCE</scope>
    <source>
        <strain evidence="8">03SP1</strain>
    </source>
</reference>
<feature type="region of interest" description="Disordered" evidence="7">
    <location>
        <begin position="1"/>
        <end position="34"/>
    </location>
</feature>
<dbReference type="SUPFAM" id="SSF52540">
    <property type="entry name" value="P-loop containing nucleoside triphosphate hydrolases"/>
    <property type="match status" value="1"/>
</dbReference>
<dbReference type="Gene3D" id="3.40.50.300">
    <property type="entry name" value="P-loop containing nucleotide triphosphate hydrolases"/>
    <property type="match status" value="2"/>
</dbReference>
<evidence type="ECO:0000256" key="5">
    <source>
        <dbReference type="PIRSR" id="PIRSR601019-2"/>
    </source>
</evidence>
<evidence type="ECO:0000313" key="9">
    <source>
        <dbReference type="Proteomes" id="UP001049176"/>
    </source>
</evidence>
<dbReference type="GO" id="GO:0001664">
    <property type="term" value="F:G protein-coupled receptor binding"/>
    <property type="evidence" value="ECO:0007669"/>
    <property type="project" value="TreeGrafter"/>
</dbReference>
<dbReference type="GO" id="GO:0005525">
    <property type="term" value="F:GTP binding"/>
    <property type="evidence" value="ECO:0007669"/>
    <property type="project" value="UniProtKB-KW"/>
</dbReference>
<dbReference type="InterPro" id="IPR001019">
    <property type="entry name" value="Gprotein_alpha_su"/>
</dbReference>
<sequence>MSSSPVAGPLVSSPHLHGLTRSASAPPASELEPSGILLSQNDKRFYNEEAQRINDRIEEELRKESQRLKEAQRKEIKVMLLGQAESGKSTLQKQFQLYYASKTLDSEKPSWRPVVHFNVIKAVKTILEDLEYEFSRPPGGSSISEGEEVEPYHASEKEKEEIFELRSRLLTFASLQDNLASELSGGVSISGGRTGVFVRSGWQGLLSSRNRSVEPRSSKQQIANMAAKALHGAQNDITSLWNHSVVKGMLSQRKIRLEESAPFFLENISRISEPDYVPNTDDVLNVRLQTLGVIEHSFPINLGGSVYEWRLYDVGGARGQRHAWVPYFDDATAIIFLAPISAFDQYLEEDARTNRIDDSLRLFTVICSSKLLKKAHLVLMLNKTDLLRTKLRQGVTVQKYITSYGSRPNKYEDVSSYFRAHFVQVHKRKDTSGRSLYVHFTSMLDIKATQSIIVNVGEAIIRQHIALTGLA</sequence>
<feature type="binding site" evidence="4">
    <location>
        <begin position="382"/>
        <end position="385"/>
    </location>
    <ligand>
        <name>GTP</name>
        <dbReference type="ChEBI" id="CHEBI:37565"/>
    </ligand>
</feature>
<dbReference type="Proteomes" id="UP001049176">
    <property type="component" value="Chromosome 1"/>
</dbReference>
<accession>A0A9P8ADU8</accession>
<dbReference type="SMART" id="SM00275">
    <property type="entry name" value="G_alpha"/>
    <property type="match status" value="1"/>
</dbReference>
<dbReference type="GO" id="GO:0003924">
    <property type="term" value="F:GTPase activity"/>
    <property type="evidence" value="ECO:0007669"/>
    <property type="project" value="InterPro"/>
</dbReference>
<name>A0A9P8ADU8_9AGAR</name>
<dbReference type="EMBL" id="CM032181">
    <property type="protein sequence ID" value="KAG7098156.1"/>
    <property type="molecule type" value="Genomic_DNA"/>
</dbReference>
<feature type="coiled-coil region" evidence="6">
    <location>
        <begin position="43"/>
        <end position="74"/>
    </location>
</feature>
<keyword evidence="9" id="KW-1185">Reference proteome</keyword>
<dbReference type="InterPro" id="IPR027417">
    <property type="entry name" value="P-loop_NTPase"/>
</dbReference>
<evidence type="ECO:0000256" key="7">
    <source>
        <dbReference type="SAM" id="MobiDB-lite"/>
    </source>
</evidence>
<dbReference type="GO" id="GO:0005834">
    <property type="term" value="C:heterotrimeric G-protein complex"/>
    <property type="evidence" value="ECO:0007669"/>
    <property type="project" value="TreeGrafter"/>
</dbReference>
<keyword evidence="3" id="KW-0807">Transducer</keyword>
<dbReference type="GO" id="GO:0046872">
    <property type="term" value="F:metal ion binding"/>
    <property type="evidence" value="ECO:0007669"/>
    <property type="project" value="UniProtKB-KW"/>
</dbReference>
<keyword evidence="5" id="KW-0460">Magnesium</keyword>
<dbReference type="PROSITE" id="PS51882">
    <property type="entry name" value="G_ALPHA"/>
    <property type="match status" value="1"/>
</dbReference>
<evidence type="ECO:0000256" key="1">
    <source>
        <dbReference type="ARBA" id="ARBA00022741"/>
    </source>
</evidence>
<evidence type="ECO:0000256" key="2">
    <source>
        <dbReference type="ARBA" id="ARBA00023134"/>
    </source>
</evidence>
<keyword evidence="1 4" id="KW-0547">Nucleotide-binding</keyword>
<protein>
    <submittedName>
        <fullName evidence="8">Uncharacterized protein</fullName>
    </submittedName>
</protein>
<dbReference type="PRINTS" id="PR00318">
    <property type="entry name" value="GPROTEINA"/>
</dbReference>
<gene>
    <name evidence="8" type="ORF">E1B28_000126</name>
</gene>
<feature type="binding site" evidence="4">
    <location>
        <begin position="284"/>
        <end position="290"/>
    </location>
    <ligand>
        <name>GTP</name>
        <dbReference type="ChEBI" id="CHEBI:37565"/>
    </ligand>
</feature>
<organism evidence="8 9">
    <name type="scientific">Marasmius oreades</name>
    <name type="common">fairy-ring Marasmius</name>
    <dbReference type="NCBI Taxonomy" id="181124"/>
    <lineage>
        <taxon>Eukaryota</taxon>
        <taxon>Fungi</taxon>
        <taxon>Dikarya</taxon>
        <taxon>Basidiomycota</taxon>
        <taxon>Agaricomycotina</taxon>
        <taxon>Agaricomycetes</taxon>
        <taxon>Agaricomycetidae</taxon>
        <taxon>Agaricales</taxon>
        <taxon>Marasmiineae</taxon>
        <taxon>Marasmiaceae</taxon>
        <taxon>Marasmius</taxon>
    </lineage>
</organism>
<dbReference type="FunFam" id="3.40.50.300:FF:000720">
    <property type="entry name" value="Guanine nucleotide-binding protein G(k) subunit alpha"/>
    <property type="match status" value="1"/>
</dbReference>
<keyword evidence="6" id="KW-0175">Coiled coil</keyword>
<dbReference type="RefSeq" id="XP_043014626.1">
    <property type="nucleotide sequence ID" value="XM_043145926.1"/>
</dbReference>